<dbReference type="Pfam" id="PF13144">
    <property type="entry name" value="ChapFlgA"/>
    <property type="match status" value="1"/>
</dbReference>
<dbReference type="RefSeq" id="WP_073331564.1">
    <property type="nucleotide sequence ID" value="NZ_FQYO01000004.1"/>
</dbReference>
<evidence type="ECO:0000256" key="4">
    <source>
        <dbReference type="RuleBase" id="RU362063"/>
    </source>
</evidence>
<evidence type="ECO:0000313" key="6">
    <source>
        <dbReference type="EMBL" id="SHJ05434.1"/>
    </source>
</evidence>
<evidence type="ECO:0000256" key="3">
    <source>
        <dbReference type="ARBA" id="ARBA00022764"/>
    </source>
</evidence>
<dbReference type="EMBL" id="FQYO01000004">
    <property type="protein sequence ID" value="SHJ05434.1"/>
    <property type="molecule type" value="Genomic_DNA"/>
</dbReference>
<dbReference type="STRING" id="1447782.SAMN05444417_2706"/>
<comment type="function">
    <text evidence="4">Involved in the assembly process of the P-ring formation. It may associate with FlgF on the rod constituting a structure essential for the P-ring assembly or may act as a modulator protein for the P-ring assembly.</text>
</comment>
<sequence>MRGAAFLLALAAGPGQADILVAARTIPAETVLAGDDVTVIGGRTPGALTRAEEAVGLEAAVALYAGRPIHAGDLVSPAVVDRNQIIPLVFSAAGLVITTEGRALDRGGPGDAIRVMNLASRTTITAVIDETGTGHVTN</sequence>
<keyword evidence="6" id="KW-0282">Flagellum</keyword>
<keyword evidence="3 4" id="KW-0574">Periplasm</keyword>
<protein>
    <recommendedName>
        <fullName evidence="4">Flagella basal body P-ring formation protein FlgA</fullName>
    </recommendedName>
</protein>
<evidence type="ECO:0000256" key="2">
    <source>
        <dbReference type="ARBA" id="ARBA00022729"/>
    </source>
</evidence>
<feature type="signal peptide" evidence="4">
    <location>
        <begin position="1"/>
        <end position="17"/>
    </location>
</feature>
<dbReference type="PANTHER" id="PTHR36307">
    <property type="entry name" value="FLAGELLA BASAL BODY P-RING FORMATION PROTEIN FLGA"/>
    <property type="match status" value="1"/>
</dbReference>
<evidence type="ECO:0000256" key="1">
    <source>
        <dbReference type="ARBA" id="ARBA00004418"/>
    </source>
</evidence>
<dbReference type="OrthoDB" id="7619725at2"/>
<dbReference type="InterPro" id="IPR017585">
    <property type="entry name" value="SAF_FlgA"/>
</dbReference>
<feature type="domain" description="SAF" evidence="5">
    <location>
        <begin position="17"/>
        <end position="75"/>
    </location>
</feature>
<feature type="chain" id="PRO_5011816584" description="Flagella basal body P-ring formation protein FlgA" evidence="4">
    <location>
        <begin position="18"/>
        <end position="138"/>
    </location>
</feature>
<dbReference type="GO" id="GO:0044780">
    <property type="term" value="P:bacterial-type flagellum assembly"/>
    <property type="evidence" value="ECO:0007669"/>
    <property type="project" value="InterPro"/>
</dbReference>
<dbReference type="AlphaFoldDB" id="A0A1M6G668"/>
<dbReference type="Gene3D" id="3.90.1210.10">
    <property type="entry name" value="Antifreeze-like/N-acetylneuraminic acid synthase C-terminal domain"/>
    <property type="match status" value="1"/>
</dbReference>
<evidence type="ECO:0000313" key="7">
    <source>
        <dbReference type="Proteomes" id="UP000184292"/>
    </source>
</evidence>
<dbReference type="Proteomes" id="UP000184292">
    <property type="component" value="Unassembled WGS sequence"/>
</dbReference>
<accession>A0A1M6G668</accession>
<dbReference type="CDD" id="cd11614">
    <property type="entry name" value="SAF_CpaB_FlgA_like"/>
    <property type="match status" value="1"/>
</dbReference>
<proteinExistence type="inferred from homology"/>
<keyword evidence="7" id="KW-1185">Reference proteome</keyword>
<keyword evidence="2 4" id="KW-0732">Signal</keyword>
<keyword evidence="6" id="KW-0969">Cilium</keyword>
<reference evidence="6 7" key="1">
    <citation type="submission" date="2016-11" db="EMBL/GenBank/DDBJ databases">
        <authorList>
            <person name="Jaros S."/>
            <person name="Januszkiewicz K."/>
            <person name="Wedrychowicz H."/>
        </authorList>
    </citation>
    <scope>NUCLEOTIDE SEQUENCE [LARGE SCALE GENOMIC DNA]</scope>
    <source>
        <strain evidence="6 7">DSM 100565</strain>
    </source>
</reference>
<dbReference type="PANTHER" id="PTHR36307:SF1">
    <property type="entry name" value="FLAGELLA BASAL BODY P-RING FORMATION PROTEIN FLGA"/>
    <property type="match status" value="1"/>
</dbReference>
<gene>
    <name evidence="6" type="ORF">SAMN05444417_2706</name>
</gene>
<name>A0A1M6G668_9RHOB</name>
<comment type="similarity">
    <text evidence="4">Belongs to the FlgA family.</text>
</comment>
<dbReference type="NCBIfam" id="TIGR03170">
    <property type="entry name" value="flgA_cterm"/>
    <property type="match status" value="1"/>
</dbReference>
<comment type="subcellular location">
    <subcellularLocation>
        <location evidence="1 4">Periplasm</location>
    </subcellularLocation>
</comment>
<evidence type="ECO:0000259" key="5">
    <source>
        <dbReference type="SMART" id="SM00858"/>
    </source>
</evidence>
<keyword evidence="4" id="KW-1005">Bacterial flagellum biogenesis</keyword>
<dbReference type="SMART" id="SM00858">
    <property type="entry name" value="SAF"/>
    <property type="match status" value="1"/>
</dbReference>
<organism evidence="6 7">
    <name type="scientific">Wenxinia saemankumensis</name>
    <dbReference type="NCBI Taxonomy" id="1447782"/>
    <lineage>
        <taxon>Bacteria</taxon>
        <taxon>Pseudomonadati</taxon>
        <taxon>Pseudomonadota</taxon>
        <taxon>Alphaproteobacteria</taxon>
        <taxon>Rhodobacterales</taxon>
        <taxon>Roseobacteraceae</taxon>
        <taxon>Wenxinia</taxon>
    </lineage>
</organism>
<dbReference type="GO" id="GO:0042597">
    <property type="term" value="C:periplasmic space"/>
    <property type="evidence" value="ECO:0007669"/>
    <property type="project" value="UniProtKB-SubCell"/>
</dbReference>
<dbReference type="InterPro" id="IPR039246">
    <property type="entry name" value="Flagellar_FlgA"/>
</dbReference>
<dbReference type="Gene3D" id="2.30.30.760">
    <property type="match status" value="1"/>
</dbReference>
<dbReference type="InterPro" id="IPR013974">
    <property type="entry name" value="SAF"/>
</dbReference>
<keyword evidence="6" id="KW-0966">Cell projection</keyword>